<evidence type="ECO:0000256" key="6">
    <source>
        <dbReference type="RuleBase" id="RU368003"/>
    </source>
</evidence>
<dbReference type="InterPro" id="IPR007146">
    <property type="entry name" value="Sas10/Utp3/C1D"/>
</dbReference>
<keyword evidence="3 6" id="KW-0698">rRNA processing</keyword>
<sequence>MENLDNVRLYIKSLDNTVDLLQESLEPILKKSLDELIAGVPSDNHIDKIKIYNNYAYTLISLMFSYLKSVGVNTEGHPIMDELTRIKTYMKRLKDLETGAKGQEDKDKQDAEKAKEFLQNALGTRANGGGAAASDGMKGPAISSVNFKGTHTRFELEANEQKGKPGKVTKPKKKKKSKD</sequence>
<dbReference type="GO" id="GO:0003723">
    <property type="term" value="F:RNA binding"/>
    <property type="evidence" value="ECO:0007669"/>
    <property type="project" value="UniProtKB-UniRule"/>
</dbReference>
<proteinExistence type="inferred from homology"/>
<comment type="subcellular location">
    <subcellularLocation>
        <location evidence="1 6">Nucleus</location>
    </subcellularLocation>
</comment>
<dbReference type="AlphaFoldDB" id="A0A1E4SDI6"/>
<evidence type="ECO:0000256" key="5">
    <source>
        <dbReference type="ARBA" id="ARBA00023242"/>
    </source>
</evidence>
<name>A0A1E4SDI6_9ASCO</name>
<dbReference type="GO" id="GO:0000460">
    <property type="term" value="P:maturation of 5.8S rRNA"/>
    <property type="evidence" value="ECO:0007669"/>
    <property type="project" value="TreeGrafter"/>
</dbReference>
<dbReference type="Proteomes" id="UP000094285">
    <property type="component" value="Unassembled WGS sequence"/>
</dbReference>
<feature type="region of interest" description="Disordered" evidence="7">
    <location>
        <begin position="118"/>
        <end position="179"/>
    </location>
</feature>
<dbReference type="InterPro" id="IPR011082">
    <property type="entry name" value="Exosome-assoc_fac/DNA_repair"/>
</dbReference>
<dbReference type="GO" id="GO:0005730">
    <property type="term" value="C:nucleolus"/>
    <property type="evidence" value="ECO:0007669"/>
    <property type="project" value="TreeGrafter"/>
</dbReference>
<reference evidence="9" key="1">
    <citation type="submission" date="2016-05" db="EMBL/GenBank/DDBJ databases">
        <title>Comparative genomics of biotechnologically important yeasts.</title>
        <authorList>
            <consortium name="DOE Joint Genome Institute"/>
            <person name="Riley R."/>
            <person name="Haridas S."/>
            <person name="Wolfe K.H."/>
            <person name="Lopes M.R."/>
            <person name="Hittinger C.T."/>
            <person name="Goker M."/>
            <person name="Salamov A."/>
            <person name="Wisecaver J."/>
            <person name="Long T.M."/>
            <person name="Aerts A.L."/>
            <person name="Barry K."/>
            <person name="Choi C."/>
            <person name="Clum A."/>
            <person name="Coughlan A.Y."/>
            <person name="Deshpande S."/>
            <person name="Douglass A.P."/>
            <person name="Hanson S.J."/>
            <person name="Klenk H.-P."/>
            <person name="Labutti K."/>
            <person name="Lapidus A."/>
            <person name="Lindquist E."/>
            <person name="Lipzen A."/>
            <person name="Meier-Kolthoff J.P."/>
            <person name="Ohm R.A."/>
            <person name="Otillar R.P."/>
            <person name="Pangilinan J."/>
            <person name="Peng Y."/>
            <person name="Rokas A."/>
            <person name="Rosa C.A."/>
            <person name="Scheuner C."/>
            <person name="Sibirny A.A."/>
            <person name="Slot J.C."/>
            <person name="Stielow J.B."/>
            <person name="Sun H."/>
            <person name="Kurtzman C.P."/>
            <person name="Blackwell M."/>
            <person name="Grigoriev I.V."/>
            <person name="Jeffries T.W."/>
        </authorList>
    </citation>
    <scope>NUCLEOTIDE SEQUENCE [LARGE SCALE GENOMIC DNA]</scope>
    <source>
        <strain evidence="9">NRRL Y-17324</strain>
    </source>
</reference>
<evidence type="ECO:0000313" key="9">
    <source>
        <dbReference type="Proteomes" id="UP000094285"/>
    </source>
</evidence>
<dbReference type="RefSeq" id="XP_020062648.1">
    <property type="nucleotide sequence ID" value="XM_020208064.1"/>
</dbReference>
<dbReference type="OrthoDB" id="1421013at2759"/>
<protein>
    <recommendedName>
        <fullName evidence="6">Exosome complex protein</fullName>
    </recommendedName>
</protein>
<feature type="compositionally biased region" description="Basic residues" evidence="7">
    <location>
        <begin position="164"/>
        <end position="179"/>
    </location>
</feature>
<gene>
    <name evidence="8" type="ORF">CANTADRAFT_27304</name>
</gene>
<dbReference type="GO" id="GO:0010468">
    <property type="term" value="P:regulation of gene expression"/>
    <property type="evidence" value="ECO:0007669"/>
    <property type="project" value="TreeGrafter"/>
</dbReference>
<organism evidence="8 9">
    <name type="scientific">Suhomyces tanzawaensis NRRL Y-17324</name>
    <dbReference type="NCBI Taxonomy" id="984487"/>
    <lineage>
        <taxon>Eukaryota</taxon>
        <taxon>Fungi</taxon>
        <taxon>Dikarya</taxon>
        <taxon>Ascomycota</taxon>
        <taxon>Saccharomycotina</taxon>
        <taxon>Pichiomycetes</taxon>
        <taxon>Debaryomycetaceae</taxon>
        <taxon>Suhomyces</taxon>
    </lineage>
</organism>
<keyword evidence="4 6" id="KW-0694">RNA-binding</keyword>
<dbReference type="PANTHER" id="PTHR15341">
    <property type="entry name" value="SUN-COR STEROID HORMONE RECEPTOR CO-REPRESSOR"/>
    <property type="match status" value="1"/>
</dbReference>
<comment type="similarity">
    <text evidence="2 6">Belongs to the C1D family.</text>
</comment>
<evidence type="ECO:0000256" key="1">
    <source>
        <dbReference type="ARBA" id="ARBA00004123"/>
    </source>
</evidence>
<dbReference type="PANTHER" id="PTHR15341:SF3">
    <property type="entry name" value="NUCLEAR NUCLEIC ACID-BINDING PROTEIN C1D"/>
    <property type="match status" value="1"/>
</dbReference>
<evidence type="ECO:0000256" key="2">
    <source>
        <dbReference type="ARBA" id="ARBA00009154"/>
    </source>
</evidence>
<keyword evidence="9" id="KW-1185">Reference proteome</keyword>
<evidence type="ECO:0000256" key="3">
    <source>
        <dbReference type="ARBA" id="ARBA00022552"/>
    </source>
</evidence>
<dbReference type="STRING" id="984487.A0A1E4SDI6"/>
<evidence type="ECO:0000313" key="8">
    <source>
        <dbReference type="EMBL" id="ODV77526.1"/>
    </source>
</evidence>
<dbReference type="EMBL" id="KV453915">
    <property type="protein sequence ID" value="ODV77526.1"/>
    <property type="molecule type" value="Genomic_DNA"/>
</dbReference>
<accession>A0A1E4SDI6</accession>
<evidence type="ECO:0000256" key="7">
    <source>
        <dbReference type="SAM" id="MobiDB-lite"/>
    </source>
</evidence>
<dbReference type="GO" id="GO:0000178">
    <property type="term" value="C:exosome (RNase complex)"/>
    <property type="evidence" value="ECO:0007669"/>
    <property type="project" value="TreeGrafter"/>
</dbReference>
<keyword evidence="5 6" id="KW-0539">Nucleus</keyword>
<comment type="function">
    <text evidence="6">Required for exosome-dependent processing of pre-rRNA and small nucleolar RNA (snRNA) precursors. Involved in processing of 35S pre-rRNA at the A0, A1 and A2 sites.</text>
</comment>
<feature type="compositionally biased region" description="Basic and acidic residues" evidence="7">
    <location>
        <begin position="152"/>
        <end position="163"/>
    </location>
</feature>
<evidence type="ECO:0000256" key="4">
    <source>
        <dbReference type="ARBA" id="ARBA00022884"/>
    </source>
</evidence>
<dbReference type="Pfam" id="PF04000">
    <property type="entry name" value="Sas10_Utp3"/>
    <property type="match status" value="1"/>
</dbReference>
<dbReference type="GO" id="GO:0003677">
    <property type="term" value="F:DNA binding"/>
    <property type="evidence" value="ECO:0007669"/>
    <property type="project" value="TreeGrafter"/>
</dbReference>
<dbReference type="GeneID" id="30982201"/>